<evidence type="ECO:0000259" key="12">
    <source>
        <dbReference type="SMART" id="SM00397"/>
    </source>
</evidence>
<keyword evidence="4 11" id="KW-0812">Transmembrane</keyword>
<evidence type="ECO:0000256" key="9">
    <source>
        <dbReference type="SAM" id="Coils"/>
    </source>
</evidence>
<dbReference type="GO" id="GO:0042147">
    <property type="term" value="P:retrograde transport, endosome to Golgi"/>
    <property type="evidence" value="ECO:0007669"/>
    <property type="project" value="TreeGrafter"/>
</dbReference>
<evidence type="ECO:0000256" key="1">
    <source>
        <dbReference type="ARBA" id="ARBA00004211"/>
    </source>
</evidence>
<dbReference type="GO" id="GO:0005789">
    <property type="term" value="C:endoplasmic reticulum membrane"/>
    <property type="evidence" value="ECO:0007669"/>
    <property type="project" value="TreeGrafter"/>
</dbReference>
<comment type="caution">
    <text evidence="13">The sequence shown here is derived from an EMBL/GenBank/DDBJ whole genome shotgun (WGS) entry which is preliminary data.</text>
</comment>
<evidence type="ECO:0000256" key="6">
    <source>
        <dbReference type="ARBA" id="ARBA00022989"/>
    </source>
</evidence>
<dbReference type="GO" id="GO:0048280">
    <property type="term" value="P:vesicle fusion with Golgi apparatus"/>
    <property type="evidence" value="ECO:0007669"/>
    <property type="project" value="TreeGrafter"/>
</dbReference>
<evidence type="ECO:0000313" key="14">
    <source>
        <dbReference type="Proteomes" id="UP000268823"/>
    </source>
</evidence>
<feature type="transmembrane region" description="Helical" evidence="11">
    <location>
        <begin position="207"/>
        <end position="232"/>
    </location>
</feature>
<keyword evidence="6 11" id="KW-1133">Transmembrane helix</keyword>
<protein>
    <recommendedName>
        <fullName evidence="12">t-SNARE coiled-coil homology domain-containing protein</fullName>
    </recommendedName>
</protein>
<dbReference type="Gene3D" id="1.20.5.110">
    <property type="match status" value="1"/>
</dbReference>
<dbReference type="InterPro" id="IPR010989">
    <property type="entry name" value="SNARE"/>
</dbReference>
<dbReference type="PANTHER" id="PTHR21230">
    <property type="entry name" value="VESICLE TRANSPORT V-SNARE PROTEIN VTI1-RELATED"/>
    <property type="match status" value="1"/>
</dbReference>
<dbReference type="InterPro" id="IPR038407">
    <property type="entry name" value="v-SNARE_N_sf"/>
</dbReference>
<reference evidence="13 14" key="1">
    <citation type="journal article" date="2018" name="BMC Genomics">
        <title>Genomic evidence for intraspecific hybridization in a clonal and extremely halotolerant yeast.</title>
        <authorList>
            <person name="Gostincar C."/>
            <person name="Stajich J.E."/>
            <person name="Zupancic J."/>
            <person name="Zalar P."/>
            <person name="Gunde-Cimerman N."/>
        </authorList>
    </citation>
    <scope>NUCLEOTIDE SEQUENCE [LARGE SCALE GENOMIC DNA]</scope>
    <source>
        <strain evidence="13 14">EXF-2788</strain>
    </source>
</reference>
<organism evidence="13 14">
    <name type="scientific">Hortaea werneckii</name>
    <name type="common">Black yeast</name>
    <name type="synonym">Cladosporium werneckii</name>
    <dbReference type="NCBI Taxonomy" id="91943"/>
    <lineage>
        <taxon>Eukaryota</taxon>
        <taxon>Fungi</taxon>
        <taxon>Dikarya</taxon>
        <taxon>Ascomycota</taxon>
        <taxon>Pezizomycotina</taxon>
        <taxon>Dothideomycetes</taxon>
        <taxon>Dothideomycetidae</taxon>
        <taxon>Mycosphaerellales</taxon>
        <taxon>Teratosphaeriaceae</taxon>
        <taxon>Hortaea</taxon>
    </lineage>
</organism>
<dbReference type="GO" id="GO:0005484">
    <property type="term" value="F:SNAP receptor activity"/>
    <property type="evidence" value="ECO:0007669"/>
    <property type="project" value="TreeGrafter"/>
</dbReference>
<dbReference type="Proteomes" id="UP000268823">
    <property type="component" value="Unassembled WGS sequence"/>
</dbReference>
<dbReference type="GO" id="GO:0016236">
    <property type="term" value="P:macroautophagy"/>
    <property type="evidence" value="ECO:0007669"/>
    <property type="project" value="TreeGrafter"/>
</dbReference>
<evidence type="ECO:0000256" key="10">
    <source>
        <dbReference type="SAM" id="MobiDB-lite"/>
    </source>
</evidence>
<evidence type="ECO:0000256" key="7">
    <source>
        <dbReference type="ARBA" id="ARBA00023054"/>
    </source>
</evidence>
<dbReference type="Pfam" id="PF05008">
    <property type="entry name" value="V-SNARE"/>
    <property type="match status" value="1"/>
</dbReference>
<evidence type="ECO:0000256" key="11">
    <source>
        <dbReference type="SAM" id="Phobius"/>
    </source>
</evidence>
<dbReference type="PANTHER" id="PTHR21230:SF26">
    <property type="entry name" value="VESICLE TRANSPORT THROUGH INTERACTION WITH T-SNARES HOMOLOG 1A"/>
    <property type="match status" value="1"/>
</dbReference>
<keyword evidence="8 11" id="KW-0472">Membrane</keyword>
<proteinExistence type="inferred from homology"/>
<keyword evidence="5" id="KW-0653">Protein transport</keyword>
<evidence type="ECO:0000256" key="5">
    <source>
        <dbReference type="ARBA" id="ARBA00022927"/>
    </source>
</evidence>
<keyword evidence="3" id="KW-0813">Transport</keyword>
<dbReference type="InterPro" id="IPR000727">
    <property type="entry name" value="T_SNARE_dom"/>
</dbReference>
<dbReference type="SMART" id="SM00397">
    <property type="entry name" value="t_SNARE"/>
    <property type="match status" value="1"/>
</dbReference>
<dbReference type="OrthoDB" id="430637at2759"/>
<evidence type="ECO:0000256" key="2">
    <source>
        <dbReference type="ARBA" id="ARBA00006108"/>
    </source>
</evidence>
<gene>
    <name evidence="13" type="ORF">D0861_00172</name>
</gene>
<dbReference type="GO" id="GO:0031902">
    <property type="term" value="C:late endosome membrane"/>
    <property type="evidence" value="ECO:0007669"/>
    <property type="project" value="TreeGrafter"/>
</dbReference>
<dbReference type="SUPFAM" id="SSF58038">
    <property type="entry name" value="SNARE fusion complex"/>
    <property type="match status" value="1"/>
</dbReference>
<dbReference type="AlphaFoldDB" id="A0A3M7G6H5"/>
<comment type="similarity">
    <text evidence="2">Belongs to the VTI1 family.</text>
</comment>
<name>A0A3M7G6H5_HORWE</name>
<feature type="compositionally biased region" description="Polar residues" evidence="10">
    <location>
        <begin position="117"/>
        <end position="128"/>
    </location>
</feature>
<dbReference type="Gene3D" id="1.20.58.400">
    <property type="entry name" value="t-snare proteins"/>
    <property type="match status" value="1"/>
</dbReference>
<comment type="subcellular location">
    <subcellularLocation>
        <location evidence="1">Membrane</location>
        <topology evidence="1">Single-pass type IV membrane protein</topology>
    </subcellularLocation>
</comment>
<feature type="region of interest" description="Disordered" evidence="10">
    <location>
        <begin position="109"/>
        <end position="128"/>
    </location>
</feature>
<dbReference type="GO" id="GO:0006896">
    <property type="term" value="P:Golgi to vacuole transport"/>
    <property type="evidence" value="ECO:0007669"/>
    <property type="project" value="TreeGrafter"/>
</dbReference>
<dbReference type="GO" id="GO:0031201">
    <property type="term" value="C:SNARE complex"/>
    <property type="evidence" value="ECO:0007669"/>
    <property type="project" value="TreeGrafter"/>
</dbReference>
<sequence>MSNPLDTDAGSELFSNYEAELKLIQADLSQKLDQIPDLQGEPRKAAISQADRALEEAKELLDSMRLEKQSIPQASKVKVNQRFRNYESDIDAAKRQLTTLRDDRQALFGKRYRDDPTNNSAGDQQLEQRQQLLSGTDRLERSSGRLRESQRIALETEDIGRNTLADLGRQRETIEHTRGTLLESEGYTDRSNKTLRGMARRMATNKIITIAIITILVILIIAVILSSITVAVSAPPYDSACKHTERQVRRTKRDVISTPKLRHFLRTKAVGNPVGGEISHWTHSVIVHGQAAQAQHQKMPYDWTGGRAPLNGIAVEGRRQIKRGPKLRS</sequence>
<accession>A0A3M7G6H5</accession>
<dbReference type="GO" id="GO:0005829">
    <property type="term" value="C:cytosol"/>
    <property type="evidence" value="ECO:0007669"/>
    <property type="project" value="GOC"/>
</dbReference>
<dbReference type="GO" id="GO:0006891">
    <property type="term" value="P:intra-Golgi vesicle-mediated transport"/>
    <property type="evidence" value="ECO:0007669"/>
    <property type="project" value="TreeGrafter"/>
</dbReference>
<feature type="coiled-coil region" evidence="9">
    <location>
        <begin position="43"/>
        <end position="103"/>
    </location>
</feature>
<dbReference type="FunFam" id="1.20.5.110:FF:000002">
    <property type="entry name" value="Vesicle transport through interaction with t-SNAREsB"/>
    <property type="match status" value="1"/>
</dbReference>
<dbReference type="InterPro" id="IPR007705">
    <property type="entry name" value="Vesicle_trsprt_v-SNARE_N"/>
</dbReference>
<evidence type="ECO:0000256" key="4">
    <source>
        <dbReference type="ARBA" id="ARBA00022692"/>
    </source>
</evidence>
<evidence type="ECO:0000256" key="3">
    <source>
        <dbReference type="ARBA" id="ARBA00022448"/>
    </source>
</evidence>
<dbReference type="GO" id="GO:0012507">
    <property type="term" value="C:ER to Golgi transport vesicle membrane"/>
    <property type="evidence" value="ECO:0007669"/>
    <property type="project" value="TreeGrafter"/>
</dbReference>
<dbReference type="GO" id="GO:0000149">
    <property type="term" value="F:SNARE binding"/>
    <property type="evidence" value="ECO:0007669"/>
    <property type="project" value="TreeGrafter"/>
</dbReference>
<dbReference type="GO" id="GO:0005794">
    <property type="term" value="C:Golgi apparatus"/>
    <property type="evidence" value="ECO:0007669"/>
    <property type="project" value="TreeGrafter"/>
</dbReference>
<dbReference type="EMBL" id="QWIR01000002">
    <property type="protein sequence ID" value="RMY96356.1"/>
    <property type="molecule type" value="Genomic_DNA"/>
</dbReference>
<feature type="domain" description="T-SNARE coiled-coil homology" evidence="12">
    <location>
        <begin position="131"/>
        <end position="198"/>
    </location>
</feature>
<evidence type="ECO:0000313" key="13">
    <source>
        <dbReference type="EMBL" id="RMY96356.1"/>
    </source>
</evidence>
<dbReference type="Pfam" id="PF12352">
    <property type="entry name" value="V-SNARE_C"/>
    <property type="match status" value="1"/>
</dbReference>
<dbReference type="CDD" id="cd15862">
    <property type="entry name" value="SNARE_Vti1"/>
    <property type="match status" value="1"/>
</dbReference>
<keyword evidence="7 9" id="KW-0175">Coiled coil</keyword>
<dbReference type="SUPFAM" id="SSF47661">
    <property type="entry name" value="t-snare proteins"/>
    <property type="match status" value="1"/>
</dbReference>
<evidence type="ECO:0000256" key="8">
    <source>
        <dbReference type="ARBA" id="ARBA00023136"/>
    </source>
</evidence>
<dbReference type="GO" id="GO:0006886">
    <property type="term" value="P:intracellular protein transport"/>
    <property type="evidence" value="ECO:0007669"/>
    <property type="project" value="InterPro"/>
</dbReference>
<dbReference type="VEuPathDB" id="FungiDB:BTJ68_01451"/>